<organism evidence="1 2">
    <name type="scientific">Candidatus Lambdaproteobacteria bacterium RIFOXYD2_FULL_56_26</name>
    <dbReference type="NCBI Taxonomy" id="1817773"/>
    <lineage>
        <taxon>Bacteria</taxon>
        <taxon>Pseudomonadati</taxon>
        <taxon>Pseudomonadota</taxon>
        <taxon>Candidatus Lambdaproteobacteria</taxon>
    </lineage>
</organism>
<dbReference type="EMBL" id="MFNF01000040">
    <property type="protein sequence ID" value="OGH01036.1"/>
    <property type="molecule type" value="Genomic_DNA"/>
</dbReference>
<evidence type="ECO:0000313" key="2">
    <source>
        <dbReference type="Proteomes" id="UP000177583"/>
    </source>
</evidence>
<sequence length="70" mass="7957">MSTLSQAKIRRNLKELFQDPEGMVTLLTGALMISDFDDPKTALEEALKTFNGNRAYFLELQKKLPSRLDP</sequence>
<protein>
    <submittedName>
        <fullName evidence="1">Uncharacterized protein</fullName>
    </submittedName>
</protein>
<dbReference type="AlphaFoldDB" id="A0A1F6GS95"/>
<proteinExistence type="predicted"/>
<name>A0A1F6GS95_9PROT</name>
<comment type="caution">
    <text evidence="1">The sequence shown here is derived from an EMBL/GenBank/DDBJ whole genome shotgun (WGS) entry which is preliminary data.</text>
</comment>
<evidence type="ECO:0000313" key="1">
    <source>
        <dbReference type="EMBL" id="OGH01036.1"/>
    </source>
</evidence>
<dbReference type="Proteomes" id="UP000177583">
    <property type="component" value="Unassembled WGS sequence"/>
</dbReference>
<gene>
    <name evidence="1" type="ORF">A2557_00355</name>
</gene>
<reference evidence="1 2" key="1">
    <citation type="journal article" date="2016" name="Nat. Commun.">
        <title>Thousands of microbial genomes shed light on interconnected biogeochemical processes in an aquifer system.</title>
        <authorList>
            <person name="Anantharaman K."/>
            <person name="Brown C.T."/>
            <person name="Hug L.A."/>
            <person name="Sharon I."/>
            <person name="Castelle C.J."/>
            <person name="Probst A.J."/>
            <person name="Thomas B.C."/>
            <person name="Singh A."/>
            <person name="Wilkins M.J."/>
            <person name="Karaoz U."/>
            <person name="Brodie E.L."/>
            <person name="Williams K.H."/>
            <person name="Hubbard S.S."/>
            <person name="Banfield J.F."/>
        </authorList>
    </citation>
    <scope>NUCLEOTIDE SEQUENCE [LARGE SCALE GENOMIC DNA]</scope>
</reference>
<accession>A0A1F6GS95</accession>